<sequence>MLIIILFVKVNIAYFYVFIVHGRTATLLPHKVINIKSELKRPGLPISNIIRKNAFLDFRSTMKMHLSDIACSAFTNIFI</sequence>
<dbReference type="AlphaFoldDB" id="A0A8T2IQD5"/>
<comment type="caution">
    <text evidence="1">The sequence shown here is derived from an EMBL/GenBank/DDBJ whole genome shotgun (WGS) entry which is preliminary data.</text>
</comment>
<evidence type="ECO:0000313" key="1">
    <source>
        <dbReference type="EMBL" id="KAG8435159.1"/>
    </source>
</evidence>
<evidence type="ECO:0000313" key="2">
    <source>
        <dbReference type="Proteomes" id="UP000812440"/>
    </source>
</evidence>
<keyword evidence="2" id="KW-1185">Reference proteome</keyword>
<proteinExistence type="predicted"/>
<dbReference type="EMBL" id="JAACNH010000008">
    <property type="protein sequence ID" value="KAG8435159.1"/>
    <property type="molecule type" value="Genomic_DNA"/>
</dbReference>
<reference evidence="1" key="1">
    <citation type="thesis" date="2020" institute="ProQuest LLC" country="789 East Eisenhower Parkway, Ann Arbor, MI, USA">
        <title>Comparative Genomics and Chromosome Evolution.</title>
        <authorList>
            <person name="Mudd A.B."/>
        </authorList>
    </citation>
    <scope>NUCLEOTIDE SEQUENCE</scope>
    <source>
        <strain evidence="1">Female2</strain>
        <tissue evidence="1">Blood</tissue>
    </source>
</reference>
<accession>A0A8T2IQD5</accession>
<name>A0A8T2IQD5_9PIPI</name>
<dbReference type="Proteomes" id="UP000812440">
    <property type="component" value="Chromosome 7"/>
</dbReference>
<gene>
    <name evidence="1" type="ORF">GDO86_013200</name>
</gene>
<protein>
    <submittedName>
        <fullName evidence="1">Uncharacterized protein</fullName>
    </submittedName>
</protein>
<organism evidence="1 2">
    <name type="scientific">Hymenochirus boettgeri</name>
    <name type="common">Congo dwarf clawed frog</name>
    <dbReference type="NCBI Taxonomy" id="247094"/>
    <lineage>
        <taxon>Eukaryota</taxon>
        <taxon>Metazoa</taxon>
        <taxon>Chordata</taxon>
        <taxon>Craniata</taxon>
        <taxon>Vertebrata</taxon>
        <taxon>Euteleostomi</taxon>
        <taxon>Amphibia</taxon>
        <taxon>Batrachia</taxon>
        <taxon>Anura</taxon>
        <taxon>Pipoidea</taxon>
        <taxon>Pipidae</taxon>
        <taxon>Pipinae</taxon>
        <taxon>Hymenochirus</taxon>
    </lineage>
</organism>